<keyword evidence="2" id="KW-0812">Transmembrane</keyword>
<organism evidence="3 4">
    <name type="scientific">Haemonchus contortus</name>
    <name type="common">Barber pole worm</name>
    <dbReference type="NCBI Taxonomy" id="6289"/>
    <lineage>
        <taxon>Eukaryota</taxon>
        <taxon>Metazoa</taxon>
        <taxon>Ecdysozoa</taxon>
        <taxon>Nematoda</taxon>
        <taxon>Chromadorea</taxon>
        <taxon>Rhabditida</taxon>
        <taxon>Rhabditina</taxon>
        <taxon>Rhabditomorpha</taxon>
        <taxon>Strongyloidea</taxon>
        <taxon>Trichostrongylidae</taxon>
        <taxon>Haemonchus</taxon>
    </lineage>
</organism>
<keyword evidence="3" id="KW-1185">Reference proteome</keyword>
<dbReference type="AlphaFoldDB" id="A0A7I4Y0Q1"/>
<evidence type="ECO:0000313" key="4">
    <source>
        <dbReference type="WBParaSite" id="HCON_00029050-00001"/>
    </source>
</evidence>
<accession>A0A7I4Y0Q1</accession>
<reference evidence="4" key="1">
    <citation type="submission" date="2020-12" db="UniProtKB">
        <authorList>
            <consortium name="WormBaseParasite"/>
        </authorList>
    </citation>
    <scope>IDENTIFICATION</scope>
    <source>
        <strain evidence="4">MHco3</strain>
    </source>
</reference>
<feature type="transmembrane region" description="Helical" evidence="2">
    <location>
        <begin position="57"/>
        <end position="78"/>
    </location>
</feature>
<evidence type="ECO:0000256" key="2">
    <source>
        <dbReference type="SAM" id="Phobius"/>
    </source>
</evidence>
<keyword evidence="2" id="KW-1133">Transmembrane helix</keyword>
<keyword evidence="2" id="KW-0472">Membrane</keyword>
<feature type="compositionally biased region" description="Polar residues" evidence="1">
    <location>
        <begin position="9"/>
        <end position="28"/>
    </location>
</feature>
<proteinExistence type="predicted"/>
<dbReference type="WBParaSite" id="HCON_00029050-00001">
    <property type="protein sequence ID" value="HCON_00029050-00001"/>
    <property type="gene ID" value="HCON_00029050"/>
</dbReference>
<sequence length="96" mass="9961">SIQYREDGTTYSLSGNQPPRLATTTDPLSEQKKGLRIRPLDAFSCHSSLMLAQQIQLILLLICLFLLVLPSLACFGGGGGGGGCCGGMSACPSPCG</sequence>
<evidence type="ECO:0000313" key="3">
    <source>
        <dbReference type="Proteomes" id="UP000025227"/>
    </source>
</evidence>
<dbReference type="Proteomes" id="UP000025227">
    <property type="component" value="Unplaced"/>
</dbReference>
<evidence type="ECO:0000256" key="1">
    <source>
        <dbReference type="SAM" id="MobiDB-lite"/>
    </source>
</evidence>
<feature type="region of interest" description="Disordered" evidence="1">
    <location>
        <begin position="1"/>
        <end position="29"/>
    </location>
</feature>
<protein>
    <submittedName>
        <fullName evidence="4">Uncharacterized protein</fullName>
    </submittedName>
</protein>
<name>A0A7I4Y0Q1_HAECO</name>